<dbReference type="EMBL" id="LR590481">
    <property type="protein sequence ID" value="VTQ83378.1"/>
    <property type="molecule type" value="Genomic_DNA"/>
</dbReference>
<dbReference type="SUPFAM" id="SSF53098">
    <property type="entry name" value="Ribonuclease H-like"/>
    <property type="match status" value="1"/>
</dbReference>
<proteinExistence type="predicted"/>
<dbReference type="KEGG" id="hhw:NCTC503_00343"/>
<dbReference type="InterPro" id="IPR011320">
    <property type="entry name" value="RNase_H1_N"/>
</dbReference>
<dbReference type="SUPFAM" id="SSF55658">
    <property type="entry name" value="L9 N-domain-like"/>
    <property type="match status" value="1"/>
</dbReference>
<dbReference type="Pfam" id="PF01693">
    <property type="entry name" value="Cauli_VI"/>
    <property type="match status" value="1"/>
</dbReference>
<feature type="domain" description="Ribonuclease H1 N-terminal" evidence="1">
    <location>
        <begin position="4"/>
        <end position="55"/>
    </location>
</feature>
<dbReference type="InterPro" id="IPR036397">
    <property type="entry name" value="RNaseH_sf"/>
</dbReference>
<accession>A0A4U9QYZ6</accession>
<protein>
    <submittedName>
        <fullName evidence="2">Ribonuclease H1-like</fullName>
    </submittedName>
</protein>
<dbReference type="GO" id="GO:0003676">
    <property type="term" value="F:nucleic acid binding"/>
    <property type="evidence" value="ECO:0007669"/>
    <property type="project" value="InterPro"/>
</dbReference>
<dbReference type="AlphaFoldDB" id="A0A4U9QYZ6"/>
<sequence length="316" mass="36369">MGKKVYAVKEGFDSLKGERVQNKIYSTWNECLAVVKGVKGAKYKSFQSIEDAKEYLKDHKMLLIKGVDPYPSDCIQIYVDGSYNTHTKKYSYALVVVEEKVIKYMESGVAEDSSESRLRQILGELKAALRSYEYAIKNNKNKIVLFHDYEGIFHHAIGTWDRKDSSSKFYYEKFNEYTKEGLEVVFVKVDSHTGDLFNEITDNYAKVAAGLEVTGVVDKLLKIENIYVENEEIKEEVIKLLKIKDNSDNIILKGESRLTKSNDNCKEDLNVTGVKLEQSNFKEHINKLKGLDKNKKKTYLKKLKKEDIINLILEII</sequence>
<dbReference type="InterPro" id="IPR009027">
    <property type="entry name" value="Ribosomal_bL9/RNase_H1_N"/>
</dbReference>
<dbReference type="Gene3D" id="3.30.420.10">
    <property type="entry name" value="Ribonuclease H-like superfamily/Ribonuclease H"/>
    <property type="match status" value="1"/>
</dbReference>
<name>A0A4U9QYZ6_HATHI</name>
<evidence type="ECO:0000313" key="3">
    <source>
        <dbReference type="Proteomes" id="UP000308489"/>
    </source>
</evidence>
<evidence type="ECO:0000259" key="1">
    <source>
        <dbReference type="Pfam" id="PF01693"/>
    </source>
</evidence>
<keyword evidence="3" id="KW-1185">Reference proteome</keyword>
<dbReference type="Proteomes" id="UP000308489">
    <property type="component" value="Chromosome 1"/>
</dbReference>
<organism evidence="2 3">
    <name type="scientific">Hathewaya histolytica</name>
    <name type="common">Clostridium histolyticum</name>
    <dbReference type="NCBI Taxonomy" id="1498"/>
    <lineage>
        <taxon>Bacteria</taxon>
        <taxon>Bacillati</taxon>
        <taxon>Bacillota</taxon>
        <taxon>Clostridia</taxon>
        <taxon>Eubacteriales</taxon>
        <taxon>Clostridiaceae</taxon>
        <taxon>Hathewaya</taxon>
    </lineage>
</organism>
<gene>
    <name evidence="2" type="ORF">NCTC503_00343</name>
</gene>
<dbReference type="Gene3D" id="3.40.970.10">
    <property type="entry name" value="Ribonuclease H1, N-terminal domain"/>
    <property type="match status" value="1"/>
</dbReference>
<dbReference type="RefSeq" id="WP_243117922.1">
    <property type="nucleotide sequence ID" value="NZ_CBCRUQ010000015.1"/>
</dbReference>
<dbReference type="InterPro" id="IPR037056">
    <property type="entry name" value="RNase_H1_N_sf"/>
</dbReference>
<evidence type="ECO:0000313" key="2">
    <source>
        <dbReference type="EMBL" id="VTQ83378.1"/>
    </source>
</evidence>
<dbReference type="InterPro" id="IPR012337">
    <property type="entry name" value="RNaseH-like_sf"/>
</dbReference>
<reference evidence="2 3" key="1">
    <citation type="submission" date="2019-05" db="EMBL/GenBank/DDBJ databases">
        <authorList>
            <consortium name="Pathogen Informatics"/>
        </authorList>
    </citation>
    <scope>NUCLEOTIDE SEQUENCE [LARGE SCALE GENOMIC DNA]</scope>
    <source>
        <strain evidence="2 3">NCTC503</strain>
    </source>
</reference>